<feature type="non-terminal residue" evidence="2">
    <location>
        <position position="193"/>
    </location>
</feature>
<evidence type="ECO:0000256" key="1">
    <source>
        <dbReference type="SAM" id="MobiDB-lite"/>
    </source>
</evidence>
<dbReference type="AlphaFoldDB" id="A0A9P8EYX0"/>
<reference evidence="2" key="2">
    <citation type="submission" date="2021-08" db="EMBL/GenBank/DDBJ databases">
        <authorList>
            <person name="Gostincar C."/>
            <person name="Sun X."/>
            <person name="Song Z."/>
            <person name="Gunde-Cimerman N."/>
        </authorList>
    </citation>
    <scope>NUCLEOTIDE SEQUENCE</scope>
    <source>
        <strain evidence="2">EXF-9298</strain>
    </source>
</reference>
<name>A0A9P8EYX0_AURME</name>
<feature type="region of interest" description="Disordered" evidence="1">
    <location>
        <begin position="1"/>
        <end position="125"/>
    </location>
</feature>
<evidence type="ECO:0000313" key="3">
    <source>
        <dbReference type="Proteomes" id="UP000729357"/>
    </source>
</evidence>
<protein>
    <submittedName>
        <fullName evidence="2">Kinesin-domain-containing protein</fullName>
    </submittedName>
</protein>
<sequence length="193" mass="20890">MVSALRNAARKRDMLDISGALSQHPAFRQSPTTSPEKRETRTPFRSMSRPELFRSASGPVSAVEKTSPPDSPPSGVQNFSRLSKHHASMLSADTEGGAAPDTNGSAIEPSNNVARVTSTNNVPGTRRTVDEMTKLLDEMIQDKVNTGHVIRGDRGSLRVKRDTVMSRAGNEDVPSHDAEASAAALHYEKPQFI</sequence>
<dbReference type="EMBL" id="JAHFXS010009513">
    <property type="protein sequence ID" value="KAG9915541.1"/>
    <property type="molecule type" value="Genomic_DNA"/>
</dbReference>
<proteinExistence type="predicted"/>
<evidence type="ECO:0000313" key="2">
    <source>
        <dbReference type="EMBL" id="KAG9915541.1"/>
    </source>
</evidence>
<organism evidence="2 3">
    <name type="scientific">Aureobasidium melanogenum</name>
    <name type="common">Aureobasidium pullulans var. melanogenum</name>
    <dbReference type="NCBI Taxonomy" id="46634"/>
    <lineage>
        <taxon>Eukaryota</taxon>
        <taxon>Fungi</taxon>
        <taxon>Dikarya</taxon>
        <taxon>Ascomycota</taxon>
        <taxon>Pezizomycotina</taxon>
        <taxon>Dothideomycetes</taxon>
        <taxon>Dothideomycetidae</taxon>
        <taxon>Dothideales</taxon>
        <taxon>Saccotheciaceae</taxon>
        <taxon>Aureobasidium</taxon>
    </lineage>
</organism>
<feature type="compositionally biased region" description="Polar residues" evidence="1">
    <location>
        <begin position="102"/>
        <end position="123"/>
    </location>
</feature>
<comment type="caution">
    <text evidence="2">The sequence shown here is derived from an EMBL/GenBank/DDBJ whole genome shotgun (WGS) entry which is preliminary data.</text>
</comment>
<gene>
    <name evidence="2" type="ORF">KCU98_g23030</name>
</gene>
<accession>A0A9P8EYX0</accession>
<dbReference type="Proteomes" id="UP000729357">
    <property type="component" value="Unassembled WGS sequence"/>
</dbReference>
<reference evidence="2" key="1">
    <citation type="journal article" date="2021" name="J Fungi (Basel)">
        <title>Virulence traits and population genomics of the black yeast Aureobasidium melanogenum.</title>
        <authorList>
            <person name="Cernosa A."/>
            <person name="Sun X."/>
            <person name="Gostincar C."/>
            <person name="Fang C."/>
            <person name="Gunde-Cimerman N."/>
            <person name="Song Z."/>
        </authorList>
    </citation>
    <scope>NUCLEOTIDE SEQUENCE</scope>
    <source>
        <strain evidence="2">EXF-9298</strain>
    </source>
</reference>
<keyword evidence="3" id="KW-1185">Reference proteome</keyword>